<evidence type="ECO:0000256" key="3">
    <source>
        <dbReference type="SAM" id="Coils"/>
    </source>
</evidence>
<dbReference type="InterPro" id="IPR008271">
    <property type="entry name" value="Ser/Thr_kinase_AS"/>
</dbReference>
<keyword evidence="6" id="KW-1185">Reference proteome</keyword>
<dbReference type="GO" id="GO:0004674">
    <property type="term" value="F:protein serine/threonine kinase activity"/>
    <property type="evidence" value="ECO:0007669"/>
    <property type="project" value="UniProtKB-EC"/>
</dbReference>
<evidence type="ECO:0000256" key="2">
    <source>
        <dbReference type="ARBA" id="ARBA00023860"/>
    </source>
</evidence>
<dbReference type="PROSITE" id="PS50011">
    <property type="entry name" value="PROTEIN_KINASE_DOM"/>
    <property type="match status" value="1"/>
</dbReference>
<dbReference type="CDD" id="cd14016">
    <property type="entry name" value="STKc_CK1"/>
    <property type="match status" value="1"/>
</dbReference>
<dbReference type="EMBL" id="GL983675">
    <property type="protein sequence ID" value="EGR32425.1"/>
    <property type="molecule type" value="Genomic_DNA"/>
</dbReference>
<dbReference type="EC" id="2.7.11.1" evidence="1"/>
<dbReference type="InterPro" id="IPR050235">
    <property type="entry name" value="CK1_Ser-Thr_kinase"/>
</dbReference>
<sequence>MLIKEIKLMYLLKEEEGFPQIIGYGKTSSFNYAIMTFLGKNLSQISAKCGNKLSLYSTIQVGLQLLDRIECFHKYGLIHRDIKPENIVIGNEEQYEKIFLLDFGLAKFYRDKQKVHIPYVNKKGMIGTARFASINAHNGIEQSRRDDLESFGYTLVYILRGKLAWQCTNLGKSRNEKYQRIKEIKENITLEKLCEGCPKEFQSFFQLIRNLKFTEEPQYDVYREIFRSCLINRKNQDNNRLDWENLPEYRRNKNTSIILQNNNLQNSLINFPVLNNNNNNINAIKLNSMPVISENKNLYQNKESSNILVVPQYLSKEQISISSFGGSSKQNNYFTFSQEDSIQDEGQVVSSNLINKDVNFLNPQIIRNDIRKNSIFFIIDGDIKRNSNNNEHQEDFNKFQQQNNDKQNTEIQEYQEVNSKFSIYQQDQSIFQALNENVLDNNSSSPIKVNVFITQLNKNNLNI</sequence>
<dbReference type="PROSITE" id="PS00108">
    <property type="entry name" value="PROTEIN_KINASE_ST"/>
    <property type="match status" value="1"/>
</dbReference>
<feature type="domain" description="Protein kinase" evidence="4">
    <location>
        <begin position="1"/>
        <end position="231"/>
    </location>
</feature>
<dbReference type="OMA" id="EGFPQIQ"/>
<dbReference type="Gene3D" id="1.10.510.10">
    <property type="entry name" value="Transferase(Phosphotransferase) domain 1"/>
    <property type="match status" value="1"/>
</dbReference>
<evidence type="ECO:0000313" key="6">
    <source>
        <dbReference type="Proteomes" id="UP000008983"/>
    </source>
</evidence>
<dbReference type="InParanoid" id="G0QQT3"/>
<dbReference type="PANTHER" id="PTHR11909">
    <property type="entry name" value="CASEIN KINASE-RELATED"/>
    <property type="match status" value="1"/>
</dbReference>
<reference evidence="5 6" key="1">
    <citation type="submission" date="2011-07" db="EMBL/GenBank/DDBJ databases">
        <authorList>
            <person name="Coyne R."/>
            <person name="Brami D."/>
            <person name="Johnson J."/>
            <person name="Hostetler J."/>
            <person name="Hannick L."/>
            <person name="Clark T."/>
            <person name="Cassidy-Hanley D."/>
            <person name="Inman J."/>
        </authorList>
    </citation>
    <scope>NUCLEOTIDE SEQUENCE [LARGE SCALE GENOMIC DNA]</scope>
    <source>
        <strain evidence="5 6">G5</strain>
    </source>
</reference>
<dbReference type="STRING" id="857967.G0QQT3"/>
<dbReference type="GO" id="GO:0005524">
    <property type="term" value="F:ATP binding"/>
    <property type="evidence" value="ECO:0007669"/>
    <property type="project" value="InterPro"/>
</dbReference>
<evidence type="ECO:0000313" key="5">
    <source>
        <dbReference type="EMBL" id="EGR32425.1"/>
    </source>
</evidence>
<keyword evidence="3" id="KW-0175">Coiled coil</keyword>
<evidence type="ECO:0000259" key="4">
    <source>
        <dbReference type="PROSITE" id="PS50011"/>
    </source>
</evidence>
<gene>
    <name evidence="5" type="ORF">IMG5_083600</name>
</gene>
<dbReference type="GeneID" id="14908586"/>
<dbReference type="InterPro" id="IPR011009">
    <property type="entry name" value="Kinase-like_dom_sf"/>
</dbReference>
<dbReference type="SMART" id="SM00220">
    <property type="entry name" value="S_TKc"/>
    <property type="match status" value="1"/>
</dbReference>
<dbReference type="eggNOG" id="KOG1164">
    <property type="taxonomic scope" value="Eukaryota"/>
</dbReference>
<dbReference type="InterPro" id="IPR000719">
    <property type="entry name" value="Prot_kinase_dom"/>
</dbReference>
<keyword evidence="5" id="KW-0808">Transferase</keyword>
<feature type="coiled-coil region" evidence="3">
    <location>
        <begin position="389"/>
        <end position="417"/>
    </location>
</feature>
<dbReference type="Proteomes" id="UP000008983">
    <property type="component" value="Unassembled WGS sequence"/>
</dbReference>
<dbReference type="AlphaFoldDB" id="G0QQT3"/>
<dbReference type="Pfam" id="PF00069">
    <property type="entry name" value="Pkinase"/>
    <property type="match status" value="1"/>
</dbReference>
<evidence type="ECO:0000256" key="1">
    <source>
        <dbReference type="ARBA" id="ARBA00012513"/>
    </source>
</evidence>
<organism evidence="5 6">
    <name type="scientific">Ichthyophthirius multifiliis</name>
    <name type="common">White spot disease agent</name>
    <name type="synonym">Ich</name>
    <dbReference type="NCBI Taxonomy" id="5932"/>
    <lineage>
        <taxon>Eukaryota</taxon>
        <taxon>Sar</taxon>
        <taxon>Alveolata</taxon>
        <taxon>Ciliophora</taxon>
        <taxon>Intramacronucleata</taxon>
        <taxon>Oligohymenophorea</taxon>
        <taxon>Hymenostomatida</taxon>
        <taxon>Ophryoglenina</taxon>
        <taxon>Ichthyophthirius</taxon>
    </lineage>
</organism>
<dbReference type="OrthoDB" id="5800476at2759"/>
<accession>G0QQT3</accession>
<dbReference type="RefSeq" id="XP_004036411.1">
    <property type="nucleotide sequence ID" value="XM_004036363.1"/>
</dbReference>
<name>G0QQT3_ICHMU</name>
<proteinExistence type="predicted"/>
<keyword evidence="5" id="KW-0418">Kinase</keyword>
<dbReference type="SUPFAM" id="SSF56112">
    <property type="entry name" value="Protein kinase-like (PK-like)"/>
    <property type="match status" value="1"/>
</dbReference>
<protein>
    <recommendedName>
        <fullName evidence="2">Casein kinase I</fullName>
        <ecNumber evidence="1">2.7.11.1</ecNumber>
    </recommendedName>
</protein>